<dbReference type="Pfam" id="PF13855">
    <property type="entry name" value="LRR_8"/>
    <property type="match status" value="1"/>
</dbReference>
<dbReference type="GeneID" id="113397931"/>
<name>A0A8B8I7W6_VANTA</name>
<proteinExistence type="predicted"/>
<dbReference type="SUPFAM" id="SSF52058">
    <property type="entry name" value="L domain-like"/>
    <property type="match status" value="1"/>
</dbReference>
<dbReference type="SMART" id="SM00369">
    <property type="entry name" value="LRR_TYP"/>
    <property type="match status" value="3"/>
</dbReference>
<keyword evidence="1" id="KW-0433">Leucine-rich repeat</keyword>
<dbReference type="InterPro" id="IPR032675">
    <property type="entry name" value="LRR_dom_sf"/>
</dbReference>
<keyword evidence="2" id="KW-0677">Repeat</keyword>
<dbReference type="OrthoDB" id="2021138at2759"/>
<evidence type="ECO:0000256" key="1">
    <source>
        <dbReference type="ARBA" id="ARBA00022614"/>
    </source>
</evidence>
<dbReference type="GO" id="GO:0005737">
    <property type="term" value="C:cytoplasm"/>
    <property type="evidence" value="ECO:0007669"/>
    <property type="project" value="TreeGrafter"/>
</dbReference>
<dbReference type="PANTHER" id="PTHR48051:SF54">
    <property type="entry name" value="LEUCINE-RICH REPEAT-CONTAINING PROTEIN"/>
    <property type="match status" value="1"/>
</dbReference>
<sequence>MDCGRIANSVLHWNYRGFTEFPLKRLQGEEDEITDIYLKENLISRIPSDIGKLNNLESLYLSGNDITELPREISKLTRLKCLDLSGNRLRYIPDEIGEVRNLKFLILDENELRELPLRIAELRTLRYLSVCDNALQWLPQRPVYNYHHCELRFWRNSSLKSIPYSLWYHMFRGQQTRSLDIGCLSQPKHHETSNSARCVLQLSQNLPGCHLDLNFPTKYNHIFDKGTSFVPSLFELSKRRFYDDINEAAMKLTKAPLSIYVDFYNADKCETNYNIKDVQETLNGCNINNNNNVIFNSNDQRTNENDNLILRSKRKGSCEPKDMIEEYFDYLPRFIRDDLYNGPLSRCENARCKKPIFDFVYYEFCVEKLILIEATEDIILSAAFCSKTCAEAWKPGKAILNWKFV</sequence>
<organism evidence="3 4">
    <name type="scientific">Vanessa tameamea</name>
    <name type="common">Kamehameha butterfly</name>
    <dbReference type="NCBI Taxonomy" id="334116"/>
    <lineage>
        <taxon>Eukaryota</taxon>
        <taxon>Metazoa</taxon>
        <taxon>Ecdysozoa</taxon>
        <taxon>Arthropoda</taxon>
        <taxon>Hexapoda</taxon>
        <taxon>Insecta</taxon>
        <taxon>Pterygota</taxon>
        <taxon>Neoptera</taxon>
        <taxon>Endopterygota</taxon>
        <taxon>Lepidoptera</taxon>
        <taxon>Glossata</taxon>
        <taxon>Ditrysia</taxon>
        <taxon>Papilionoidea</taxon>
        <taxon>Nymphalidae</taxon>
        <taxon>Nymphalinae</taxon>
        <taxon>Vanessa</taxon>
    </lineage>
</organism>
<dbReference type="AlphaFoldDB" id="A0A8B8I7W6"/>
<dbReference type="PROSITE" id="PS51450">
    <property type="entry name" value="LRR"/>
    <property type="match status" value="2"/>
</dbReference>
<protein>
    <submittedName>
        <fullName evidence="4">Ras guanine nucleotide exchange factor L</fullName>
    </submittedName>
</protein>
<evidence type="ECO:0000313" key="3">
    <source>
        <dbReference type="Proteomes" id="UP001652626"/>
    </source>
</evidence>
<accession>A0A8B8I7W6</accession>
<dbReference type="Gene3D" id="3.80.10.10">
    <property type="entry name" value="Ribonuclease Inhibitor"/>
    <property type="match status" value="1"/>
</dbReference>
<evidence type="ECO:0000313" key="4">
    <source>
        <dbReference type="RefSeq" id="XP_026492246.2"/>
    </source>
</evidence>
<dbReference type="Proteomes" id="UP001652626">
    <property type="component" value="Chromosome 13"/>
</dbReference>
<dbReference type="InterPro" id="IPR003591">
    <property type="entry name" value="Leu-rich_rpt_typical-subtyp"/>
</dbReference>
<gene>
    <name evidence="4" type="primary">LOC113397931</name>
</gene>
<dbReference type="PANTHER" id="PTHR48051">
    <property type="match status" value="1"/>
</dbReference>
<keyword evidence="3" id="KW-1185">Reference proteome</keyword>
<dbReference type="InterPro" id="IPR001611">
    <property type="entry name" value="Leu-rich_rpt"/>
</dbReference>
<evidence type="ECO:0000256" key="2">
    <source>
        <dbReference type="ARBA" id="ARBA00022737"/>
    </source>
</evidence>
<dbReference type="RefSeq" id="XP_026492246.2">
    <property type="nucleotide sequence ID" value="XM_026636461.2"/>
</dbReference>
<reference evidence="4" key="1">
    <citation type="submission" date="2025-08" db="UniProtKB">
        <authorList>
            <consortium name="RefSeq"/>
        </authorList>
    </citation>
    <scope>IDENTIFICATION</scope>
    <source>
        <tissue evidence="4">Whole body</tissue>
    </source>
</reference>
<dbReference type="InterPro" id="IPR050216">
    <property type="entry name" value="LRR_domain-containing"/>
</dbReference>
<dbReference type="OMA" id="MVYEKFY"/>